<evidence type="ECO:0008006" key="7">
    <source>
        <dbReference type="Google" id="ProtNLM"/>
    </source>
</evidence>
<dbReference type="Gene3D" id="3.30.300.30">
    <property type="match status" value="1"/>
</dbReference>
<dbReference type="InterPro" id="IPR025110">
    <property type="entry name" value="AMP-bd_C"/>
</dbReference>
<dbReference type="EMBL" id="JAAVMX010000004">
    <property type="protein sequence ID" value="KAF4509429.1"/>
    <property type="molecule type" value="Genomic_DNA"/>
</dbReference>
<feature type="domain" description="AMP-dependent synthetase/ligase" evidence="3">
    <location>
        <begin position="45"/>
        <end position="409"/>
    </location>
</feature>
<evidence type="ECO:0000256" key="1">
    <source>
        <dbReference type="ARBA" id="ARBA00006432"/>
    </source>
</evidence>
<dbReference type="GO" id="GO:0016405">
    <property type="term" value="F:CoA-ligase activity"/>
    <property type="evidence" value="ECO:0007669"/>
    <property type="project" value="TreeGrafter"/>
</dbReference>
<dbReference type="GO" id="GO:0019748">
    <property type="term" value="P:secondary metabolic process"/>
    <property type="evidence" value="ECO:0007669"/>
    <property type="project" value="TreeGrafter"/>
</dbReference>
<organism evidence="5 6">
    <name type="scientific">Ophiocordyceps sinensis</name>
    <dbReference type="NCBI Taxonomy" id="72228"/>
    <lineage>
        <taxon>Eukaryota</taxon>
        <taxon>Fungi</taxon>
        <taxon>Dikarya</taxon>
        <taxon>Ascomycota</taxon>
        <taxon>Pezizomycotina</taxon>
        <taxon>Sordariomycetes</taxon>
        <taxon>Hypocreomycetidae</taxon>
        <taxon>Hypocreales</taxon>
        <taxon>Ophiocordycipitaceae</taxon>
        <taxon>Ophiocordyceps</taxon>
    </lineage>
</organism>
<dbReference type="Gene3D" id="3.40.50.12780">
    <property type="entry name" value="N-terminal domain of ligase-like"/>
    <property type="match status" value="1"/>
</dbReference>
<dbReference type="InterPro" id="IPR045851">
    <property type="entry name" value="AMP-bd_C_sf"/>
</dbReference>
<reference evidence="5 6" key="1">
    <citation type="journal article" date="2020" name="Genome Biol. Evol.">
        <title>A new high-quality draft genome assembly of the Chinese cordyceps Ophiocordyceps sinensis.</title>
        <authorList>
            <person name="Shu R."/>
            <person name="Zhang J."/>
            <person name="Meng Q."/>
            <person name="Zhang H."/>
            <person name="Zhou G."/>
            <person name="Li M."/>
            <person name="Wu P."/>
            <person name="Zhao Y."/>
            <person name="Chen C."/>
            <person name="Qin Q."/>
        </authorList>
    </citation>
    <scope>NUCLEOTIDE SEQUENCE [LARGE SCALE GENOMIC DNA]</scope>
    <source>
        <strain evidence="5 6">IOZ07</strain>
    </source>
</reference>
<comment type="similarity">
    <text evidence="1">Belongs to the ATP-dependent AMP-binding enzyme family.</text>
</comment>
<dbReference type="FunFam" id="3.30.300.30:FF:000007">
    <property type="entry name" value="4-coumarate--CoA ligase 2"/>
    <property type="match status" value="1"/>
</dbReference>
<sequence length="553" mass="59809">MIYRAKGRVTVPNMDLLTFLFDSEHSDSDDDTPLYAEARAPQHVITKARARALTRQLAHFLRHSYGVGSAGASDDDVVVVVSTGQSALACLFFGVIAAEGIYSPASAAGSPGDILRQLRDGPGRLLVCSADRRDLALAAAAEAGLPERNVLVLESYPRVSLQSADGAVRCDFRGELPWAPVTDPRELENRTICILYSSGTTGLPKGALISHANFVSETFIPTSINRPIFDKLRQQGKDFPLRTLAHLPTAHVAGVLGYFITPMYEGAIVYWMPTFNFQDFLRYVPELGVTTLFSVPPVYAAMAKHPDVTDQFACIRQAAGGAAPFSREIQRAASDKIAPGYNVCQVFGLTETTGAITFSPLGRLDTLGSLSPLLPNVMLRLVDDDDKDVPPGQPGEALVKGPMVTKGYHNNPDANKAAFSADGWFRTGDVLRVDKEGLLYLVDRKKELIKYKGLQVAPAELEGVLMAHPSVADAAVIALPQESTEVPRAYVVLTAAARGKPSEADLVAYVKSKVAAYKQLRGGVVLVDAVPRSPAGKILRNELREMQRRQLKL</sequence>
<keyword evidence="2" id="KW-0436">Ligase</keyword>
<proteinExistence type="inferred from homology"/>
<dbReference type="PROSITE" id="PS00455">
    <property type="entry name" value="AMP_BINDING"/>
    <property type="match status" value="1"/>
</dbReference>
<name>A0A8H4PS31_9HYPO</name>
<dbReference type="Pfam" id="PF00501">
    <property type="entry name" value="AMP-binding"/>
    <property type="match status" value="1"/>
</dbReference>
<dbReference type="SUPFAM" id="SSF56801">
    <property type="entry name" value="Acetyl-CoA synthetase-like"/>
    <property type="match status" value="1"/>
</dbReference>
<dbReference type="InterPro" id="IPR000873">
    <property type="entry name" value="AMP-dep_synth/lig_dom"/>
</dbReference>
<gene>
    <name evidence="5" type="ORF">G6O67_003605</name>
</gene>
<evidence type="ECO:0000313" key="6">
    <source>
        <dbReference type="Proteomes" id="UP000557566"/>
    </source>
</evidence>
<accession>A0A8H4PS31</accession>
<dbReference type="PANTHER" id="PTHR24096">
    <property type="entry name" value="LONG-CHAIN-FATTY-ACID--COA LIGASE"/>
    <property type="match status" value="1"/>
</dbReference>
<dbReference type="AlphaFoldDB" id="A0A8H4PS31"/>
<dbReference type="Pfam" id="PF13193">
    <property type="entry name" value="AMP-binding_C"/>
    <property type="match status" value="1"/>
</dbReference>
<dbReference type="Proteomes" id="UP000557566">
    <property type="component" value="Unassembled WGS sequence"/>
</dbReference>
<comment type="caution">
    <text evidence="5">The sequence shown here is derived from an EMBL/GenBank/DDBJ whole genome shotgun (WGS) entry which is preliminary data.</text>
</comment>
<evidence type="ECO:0000259" key="3">
    <source>
        <dbReference type="Pfam" id="PF00501"/>
    </source>
</evidence>
<protein>
    <recommendedName>
        <fullName evidence="7">Acyl-coenzyme A synthetase</fullName>
    </recommendedName>
</protein>
<keyword evidence="6" id="KW-1185">Reference proteome</keyword>
<feature type="domain" description="AMP-binding enzyme C-terminal" evidence="4">
    <location>
        <begin position="460"/>
        <end position="537"/>
    </location>
</feature>
<evidence type="ECO:0000313" key="5">
    <source>
        <dbReference type="EMBL" id="KAF4509429.1"/>
    </source>
</evidence>
<dbReference type="InterPro" id="IPR020845">
    <property type="entry name" value="AMP-binding_CS"/>
</dbReference>
<evidence type="ECO:0000256" key="2">
    <source>
        <dbReference type="ARBA" id="ARBA00022598"/>
    </source>
</evidence>
<dbReference type="OrthoDB" id="6509636at2759"/>
<dbReference type="PANTHER" id="PTHR24096:SF149">
    <property type="entry name" value="AMP-BINDING DOMAIN-CONTAINING PROTEIN-RELATED"/>
    <property type="match status" value="1"/>
</dbReference>
<evidence type="ECO:0000259" key="4">
    <source>
        <dbReference type="Pfam" id="PF13193"/>
    </source>
</evidence>
<dbReference type="InterPro" id="IPR042099">
    <property type="entry name" value="ANL_N_sf"/>
</dbReference>